<dbReference type="EMBL" id="JFZA02000023">
    <property type="protein sequence ID" value="KFG89708.1"/>
    <property type="molecule type" value="Genomic_DNA"/>
</dbReference>
<dbReference type="AlphaFoldDB" id="A0A086P8J0"/>
<accession>A0A086P8J0</accession>
<sequence length="284" mass="31817">MREGGCHFSLAFEWAGRRIRKNDFHVPDRTKAYAGINAVETHWCHYVGMTQDPFIEQSSLSGDQRETARWPIRLEVPGALGGEQADVMVHDISTAGMLIETKARLKQGQAVLVTLPEAGAVAARVVWQDEPLFGCRFDDALPQAAVSATRLRGTMRSDGRPVDHVPSDKEREMLPERLRRLRRERGISRTELSERTGFSKPSLWAWETGKTMPRRKNLLVLAEVFGLTEQQLVLGEATATPRQSDPALLSRPARQLHDVIDAAKDQIAAHAGVDKSRVHIRIDY</sequence>
<reference evidence="3" key="1">
    <citation type="submission" date="2014-08" db="EMBL/GenBank/DDBJ databases">
        <title>Draft genome sequences of Sphingobium herbicidovorans.</title>
        <authorList>
            <person name="Gan H.M."/>
            <person name="Gan H.Y."/>
            <person name="Savka M.A."/>
        </authorList>
    </citation>
    <scope>NUCLEOTIDE SEQUENCE [LARGE SCALE GENOMIC DNA]</scope>
    <source>
        <strain evidence="3">NBRC 16415</strain>
    </source>
</reference>
<evidence type="ECO:0000313" key="3">
    <source>
        <dbReference type="EMBL" id="KFG89708.1"/>
    </source>
</evidence>
<dbReference type="SMART" id="SM00530">
    <property type="entry name" value="HTH_XRE"/>
    <property type="match status" value="1"/>
</dbReference>
<dbReference type="PANTHER" id="PTHR46797">
    <property type="entry name" value="HTH-TYPE TRANSCRIPTIONAL REGULATOR"/>
    <property type="match status" value="1"/>
</dbReference>
<dbReference type="PROSITE" id="PS50943">
    <property type="entry name" value="HTH_CROC1"/>
    <property type="match status" value="1"/>
</dbReference>
<dbReference type="Proteomes" id="UP000024284">
    <property type="component" value="Unassembled WGS sequence"/>
</dbReference>
<dbReference type="PANTHER" id="PTHR46797:SF1">
    <property type="entry name" value="METHYLPHOSPHONATE SYNTHASE"/>
    <property type="match status" value="1"/>
</dbReference>
<dbReference type="InterPro" id="IPR001387">
    <property type="entry name" value="Cro/C1-type_HTH"/>
</dbReference>
<organism evidence="3 4">
    <name type="scientific">Sphingobium herbicidovorans (strain ATCC 700291 / DSM 11019 / CCUG 56400 / KCTC 2939 / LMG 18315 / NBRC 16415 / MH)</name>
    <name type="common">Sphingomonas herbicidovorans</name>
    <dbReference type="NCBI Taxonomy" id="1219045"/>
    <lineage>
        <taxon>Bacteria</taxon>
        <taxon>Pseudomonadati</taxon>
        <taxon>Pseudomonadota</taxon>
        <taxon>Alphaproteobacteria</taxon>
        <taxon>Sphingomonadales</taxon>
        <taxon>Sphingomonadaceae</taxon>
        <taxon>Sphingobium</taxon>
    </lineage>
</organism>
<dbReference type="Gene3D" id="2.40.10.220">
    <property type="entry name" value="predicted glycosyltransferase like domains"/>
    <property type="match status" value="1"/>
</dbReference>
<dbReference type="GO" id="GO:0005829">
    <property type="term" value="C:cytosol"/>
    <property type="evidence" value="ECO:0007669"/>
    <property type="project" value="TreeGrafter"/>
</dbReference>
<dbReference type="CDD" id="cd00093">
    <property type="entry name" value="HTH_XRE"/>
    <property type="match status" value="1"/>
</dbReference>
<dbReference type="InterPro" id="IPR010982">
    <property type="entry name" value="Lambda_DNA-bd_dom_sf"/>
</dbReference>
<dbReference type="GO" id="GO:0003677">
    <property type="term" value="F:DNA binding"/>
    <property type="evidence" value="ECO:0007669"/>
    <property type="project" value="UniProtKB-KW"/>
</dbReference>
<evidence type="ECO:0000256" key="1">
    <source>
        <dbReference type="ARBA" id="ARBA00023125"/>
    </source>
</evidence>
<evidence type="ECO:0000313" key="4">
    <source>
        <dbReference type="Proteomes" id="UP000024284"/>
    </source>
</evidence>
<dbReference type="Pfam" id="PF13560">
    <property type="entry name" value="HTH_31"/>
    <property type="match status" value="1"/>
</dbReference>
<dbReference type="STRING" id="76947.GCA_002080435_00012"/>
<feature type="domain" description="HTH cro/C1-type" evidence="2">
    <location>
        <begin position="178"/>
        <end position="232"/>
    </location>
</feature>
<dbReference type="Pfam" id="PF07238">
    <property type="entry name" value="PilZ"/>
    <property type="match status" value="1"/>
</dbReference>
<dbReference type="InterPro" id="IPR050807">
    <property type="entry name" value="TransReg_Diox_bact_type"/>
</dbReference>
<comment type="caution">
    <text evidence="3">The sequence shown here is derived from an EMBL/GenBank/DDBJ whole genome shotgun (WGS) entry which is preliminary data.</text>
</comment>
<dbReference type="SUPFAM" id="SSF141371">
    <property type="entry name" value="PilZ domain-like"/>
    <property type="match status" value="1"/>
</dbReference>
<keyword evidence="1" id="KW-0238">DNA-binding</keyword>
<dbReference type="eggNOG" id="COG1396">
    <property type="taxonomic scope" value="Bacteria"/>
</dbReference>
<dbReference type="SUPFAM" id="SSF47413">
    <property type="entry name" value="lambda repressor-like DNA-binding domains"/>
    <property type="match status" value="1"/>
</dbReference>
<gene>
    <name evidence="3" type="ORF">BV98_002515</name>
</gene>
<proteinExistence type="predicted"/>
<dbReference type="GO" id="GO:0003700">
    <property type="term" value="F:DNA-binding transcription factor activity"/>
    <property type="evidence" value="ECO:0007669"/>
    <property type="project" value="TreeGrafter"/>
</dbReference>
<evidence type="ECO:0000259" key="2">
    <source>
        <dbReference type="PROSITE" id="PS50943"/>
    </source>
</evidence>
<dbReference type="GO" id="GO:0035438">
    <property type="term" value="F:cyclic-di-GMP binding"/>
    <property type="evidence" value="ECO:0007669"/>
    <property type="project" value="InterPro"/>
</dbReference>
<keyword evidence="4" id="KW-1185">Reference proteome</keyword>
<name>A0A086P8J0_SPHHM</name>
<protein>
    <submittedName>
        <fullName evidence="3">Xre-family transcriptional regulator</fullName>
    </submittedName>
</protein>
<dbReference type="PATRIC" id="fig|1219045.3.peg.2552"/>
<dbReference type="InterPro" id="IPR009875">
    <property type="entry name" value="PilZ_domain"/>
</dbReference>
<dbReference type="Gene3D" id="1.10.260.40">
    <property type="entry name" value="lambda repressor-like DNA-binding domains"/>
    <property type="match status" value="1"/>
</dbReference>